<dbReference type="InterPro" id="IPR011701">
    <property type="entry name" value="MFS"/>
</dbReference>
<protein>
    <submittedName>
        <fullName evidence="7">MFS transporter</fullName>
    </submittedName>
</protein>
<dbReference type="Pfam" id="PF07690">
    <property type="entry name" value="MFS_1"/>
    <property type="match status" value="1"/>
</dbReference>
<dbReference type="SUPFAM" id="SSF103473">
    <property type="entry name" value="MFS general substrate transporter"/>
    <property type="match status" value="1"/>
</dbReference>
<dbReference type="Proteomes" id="UP001500621">
    <property type="component" value="Unassembled WGS sequence"/>
</dbReference>
<feature type="transmembrane region" description="Helical" evidence="5">
    <location>
        <begin position="63"/>
        <end position="83"/>
    </location>
</feature>
<organism evidence="7 8">
    <name type="scientific">Nocardioides nanhaiensis</name>
    <dbReference type="NCBI Taxonomy" id="1476871"/>
    <lineage>
        <taxon>Bacteria</taxon>
        <taxon>Bacillati</taxon>
        <taxon>Actinomycetota</taxon>
        <taxon>Actinomycetes</taxon>
        <taxon>Propionibacteriales</taxon>
        <taxon>Nocardioidaceae</taxon>
        <taxon>Nocardioides</taxon>
    </lineage>
</organism>
<keyword evidence="3 5" id="KW-1133">Transmembrane helix</keyword>
<reference evidence="8" key="1">
    <citation type="journal article" date="2019" name="Int. J. Syst. Evol. Microbiol.">
        <title>The Global Catalogue of Microorganisms (GCM) 10K type strain sequencing project: providing services to taxonomists for standard genome sequencing and annotation.</title>
        <authorList>
            <consortium name="The Broad Institute Genomics Platform"/>
            <consortium name="The Broad Institute Genome Sequencing Center for Infectious Disease"/>
            <person name="Wu L."/>
            <person name="Ma J."/>
        </authorList>
    </citation>
    <scope>NUCLEOTIDE SEQUENCE [LARGE SCALE GENOMIC DNA]</scope>
    <source>
        <strain evidence="8">JCM 18127</strain>
    </source>
</reference>
<feature type="transmembrane region" description="Helical" evidence="5">
    <location>
        <begin position="339"/>
        <end position="361"/>
    </location>
</feature>
<dbReference type="PROSITE" id="PS50850">
    <property type="entry name" value="MFS"/>
    <property type="match status" value="1"/>
</dbReference>
<gene>
    <name evidence="7" type="ORF">GCM10023226_29430</name>
</gene>
<sequence>MALGTALVLVTYVTPMATVTATAADLGAGPAGRAWILSSMSVGLAAALLAAGVLGDTLGRRRVYLAGLGAVGVGALVCALAQGEVLFVAGRLLQGVGGAAVLSCGLAVLAHATTLGPERVRATSVWGASVGLGIGAGAVLAALLDQVTGWRTAYVVVVVLAAALVVPTLGRVASSSALVRRRPDVVGGLLLTAALAVLVSMLTEAREGVDGLVLALALGAVVLLGAFALVERCAPDPLVDTGLLRDPRFRSATLGSLVVGLGMIGLSAYVPAHGRLALGVSLMTASVPVLVWAGASVVAALLVRRIPHPLVGGGPVAVLLLVVAAGQLLTYGVDTAGELWRLSLAMAVAGAGTGVLNAILGRESVASVPADRAAMGSGANNTARYLGAACGITIVVSVVAAGATPAAGWDAAVLVVTGVTVLGAGVIALGSREARRPTG</sequence>
<feature type="transmembrane region" description="Helical" evidence="5">
    <location>
        <begin position="209"/>
        <end position="230"/>
    </location>
</feature>
<feature type="transmembrane region" description="Helical" evidence="5">
    <location>
        <begin position="150"/>
        <end position="173"/>
    </location>
</feature>
<name>A0ABP8WI83_9ACTN</name>
<dbReference type="PANTHER" id="PTHR42718">
    <property type="entry name" value="MAJOR FACILITATOR SUPERFAMILY MULTIDRUG TRANSPORTER MFSC"/>
    <property type="match status" value="1"/>
</dbReference>
<evidence type="ECO:0000313" key="8">
    <source>
        <dbReference type="Proteomes" id="UP001500621"/>
    </source>
</evidence>
<evidence type="ECO:0000259" key="6">
    <source>
        <dbReference type="PROSITE" id="PS50850"/>
    </source>
</evidence>
<feature type="transmembrane region" description="Helical" evidence="5">
    <location>
        <begin position="33"/>
        <end position="54"/>
    </location>
</feature>
<feature type="transmembrane region" description="Helical" evidence="5">
    <location>
        <begin position="382"/>
        <end position="403"/>
    </location>
</feature>
<evidence type="ECO:0000256" key="4">
    <source>
        <dbReference type="ARBA" id="ARBA00023136"/>
    </source>
</evidence>
<feature type="transmembrane region" description="Helical" evidence="5">
    <location>
        <begin position="95"/>
        <end position="113"/>
    </location>
</feature>
<feature type="transmembrane region" description="Helical" evidence="5">
    <location>
        <begin position="251"/>
        <end position="270"/>
    </location>
</feature>
<feature type="transmembrane region" description="Helical" evidence="5">
    <location>
        <begin position="185"/>
        <end position="203"/>
    </location>
</feature>
<dbReference type="PANTHER" id="PTHR42718:SF49">
    <property type="entry name" value="EXPORT PROTEIN"/>
    <property type="match status" value="1"/>
</dbReference>
<keyword evidence="2 5" id="KW-0812">Transmembrane</keyword>
<evidence type="ECO:0000256" key="3">
    <source>
        <dbReference type="ARBA" id="ARBA00022989"/>
    </source>
</evidence>
<comment type="subcellular location">
    <subcellularLocation>
        <location evidence="1">Cell membrane</location>
        <topology evidence="1">Multi-pass membrane protein</topology>
    </subcellularLocation>
</comment>
<feature type="domain" description="Major facilitator superfamily (MFS) profile" evidence="6">
    <location>
        <begin position="1"/>
        <end position="435"/>
    </location>
</feature>
<feature type="transmembrane region" description="Helical" evidence="5">
    <location>
        <begin position="409"/>
        <end position="429"/>
    </location>
</feature>
<evidence type="ECO:0000313" key="7">
    <source>
        <dbReference type="EMBL" id="GAA4689678.1"/>
    </source>
</evidence>
<feature type="transmembrane region" description="Helical" evidence="5">
    <location>
        <begin position="276"/>
        <end position="303"/>
    </location>
</feature>
<feature type="transmembrane region" description="Helical" evidence="5">
    <location>
        <begin position="310"/>
        <end position="333"/>
    </location>
</feature>
<dbReference type="Gene3D" id="1.20.1250.20">
    <property type="entry name" value="MFS general substrate transporter like domains"/>
    <property type="match status" value="1"/>
</dbReference>
<feature type="transmembrane region" description="Helical" evidence="5">
    <location>
        <begin position="125"/>
        <end position="144"/>
    </location>
</feature>
<accession>A0ABP8WI83</accession>
<keyword evidence="4 5" id="KW-0472">Membrane</keyword>
<dbReference type="InterPro" id="IPR020846">
    <property type="entry name" value="MFS_dom"/>
</dbReference>
<proteinExistence type="predicted"/>
<evidence type="ECO:0000256" key="1">
    <source>
        <dbReference type="ARBA" id="ARBA00004651"/>
    </source>
</evidence>
<keyword evidence="8" id="KW-1185">Reference proteome</keyword>
<evidence type="ECO:0000256" key="5">
    <source>
        <dbReference type="SAM" id="Phobius"/>
    </source>
</evidence>
<evidence type="ECO:0000256" key="2">
    <source>
        <dbReference type="ARBA" id="ARBA00022692"/>
    </source>
</evidence>
<dbReference type="InterPro" id="IPR036259">
    <property type="entry name" value="MFS_trans_sf"/>
</dbReference>
<dbReference type="EMBL" id="BAABIM010000003">
    <property type="protein sequence ID" value="GAA4689678.1"/>
    <property type="molecule type" value="Genomic_DNA"/>
</dbReference>
<comment type="caution">
    <text evidence="7">The sequence shown here is derived from an EMBL/GenBank/DDBJ whole genome shotgun (WGS) entry which is preliminary data.</text>
</comment>